<dbReference type="AlphaFoldDB" id="X0YLJ2"/>
<sequence>MMELTQLNDYIKRLRQEKLNLIILNEDTTLFTSSEEGMKP</sequence>
<protein>
    <submittedName>
        <fullName evidence="1">Uncharacterized protein</fullName>
    </submittedName>
</protein>
<name>X0YLJ2_9ZZZZ</name>
<dbReference type="EMBL" id="BARS01043244">
    <property type="protein sequence ID" value="GAG37561.1"/>
    <property type="molecule type" value="Genomic_DNA"/>
</dbReference>
<gene>
    <name evidence="1" type="ORF">S01H1_65498</name>
</gene>
<evidence type="ECO:0000313" key="1">
    <source>
        <dbReference type="EMBL" id="GAG37561.1"/>
    </source>
</evidence>
<organism evidence="1">
    <name type="scientific">marine sediment metagenome</name>
    <dbReference type="NCBI Taxonomy" id="412755"/>
    <lineage>
        <taxon>unclassified sequences</taxon>
        <taxon>metagenomes</taxon>
        <taxon>ecological metagenomes</taxon>
    </lineage>
</organism>
<reference evidence="1" key="1">
    <citation type="journal article" date="2014" name="Front. Microbiol.">
        <title>High frequency of phylogenetically diverse reductive dehalogenase-homologous genes in deep subseafloor sedimentary metagenomes.</title>
        <authorList>
            <person name="Kawai M."/>
            <person name="Futagami T."/>
            <person name="Toyoda A."/>
            <person name="Takaki Y."/>
            <person name="Nishi S."/>
            <person name="Hori S."/>
            <person name="Arai W."/>
            <person name="Tsubouchi T."/>
            <person name="Morono Y."/>
            <person name="Uchiyama I."/>
            <person name="Ito T."/>
            <person name="Fujiyama A."/>
            <person name="Inagaki F."/>
            <person name="Takami H."/>
        </authorList>
    </citation>
    <scope>NUCLEOTIDE SEQUENCE</scope>
    <source>
        <strain evidence="1">Expedition CK06-06</strain>
    </source>
</reference>
<feature type="non-terminal residue" evidence="1">
    <location>
        <position position="40"/>
    </location>
</feature>
<accession>X0YLJ2</accession>
<proteinExistence type="predicted"/>
<comment type="caution">
    <text evidence="1">The sequence shown here is derived from an EMBL/GenBank/DDBJ whole genome shotgun (WGS) entry which is preliminary data.</text>
</comment>